<proteinExistence type="predicted"/>
<evidence type="ECO:0000313" key="6">
    <source>
        <dbReference type="Proteomes" id="UP001065174"/>
    </source>
</evidence>
<dbReference type="PANTHER" id="PTHR43065">
    <property type="entry name" value="SENSOR HISTIDINE KINASE"/>
    <property type="match status" value="1"/>
</dbReference>
<dbReference type="Gene3D" id="2.60.120.10">
    <property type="entry name" value="Jelly Rolls"/>
    <property type="match status" value="1"/>
</dbReference>
<dbReference type="SUPFAM" id="SSF51206">
    <property type="entry name" value="cAMP-binding domain-like"/>
    <property type="match status" value="1"/>
</dbReference>
<evidence type="ECO:0000256" key="2">
    <source>
        <dbReference type="ARBA" id="ARBA00012438"/>
    </source>
</evidence>
<dbReference type="InterPro" id="IPR005467">
    <property type="entry name" value="His_kinase_dom"/>
</dbReference>
<dbReference type="GO" id="GO:0005524">
    <property type="term" value="F:ATP binding"/>
    <property type="evidence" value="ECO:0007669"/>
    <property type="project" value="UniProtKB-KW"/>
</dbReference>
<protein>
    <recommendedName>
        <fullName evidence="2">histidine kinase</fullName>
        <ecNumber evidence="2">2.7.13.3</ecNumber>
    </recommendedName>
</protein>
<dbReference type="PANTHER" id="PTHR43065:SF48">
    <property type="entry name" value="HISTIDINE KINASE"/>
    <property type="match status" value="1"/>
</dbReference>
<dbReference type="InterPro" id="IPR000595">
    <property type="entry name" value="cNMP-bd_dom"/>
</dbReference>
<dbReference type="RefSeq" id="WP_262309703.1">
    <property type="nucleotide sequence ID" value="NZ_CP106679.1"/>
</dbReference>
<dbReference type="InterPro" id="IPR004358">
    <property type="entry name" value="Sig_transdc_His_kin-like_C"/>
</dbReference>
<dbReference type="PROSITE" id="PS50109">
    <property type="entry name" value="HIS_KIN"/>
    <property type="match status" value="1"/>
</dbReference>
<dbReference type="SMART" id="SM00387">
    <property type="entry name" value="HATPase_c"/>
    <property type="match status" value="1"/>
</dbReference>
<gene>
    <name evidence="5" type="ORF">N6H18_18165</name>
</gene>
<evidence type="ECO:0000259" key="4">
    <source>
        <dbReference type="PROSITE" id="PS50109"/>
    </source>
</evidence>
<evidence type="ECO:0000313" key="5">
    <source>
        <dbReference type="EMBL" id="UXP32267.1"/>
    </source>
</evidence>
<dbReference type="InterPro" id="IPR036890">
    <property type="entry name" value="HATPase_C_sf"/>
</dbReference>
<keyword evidence="6" id="KW-1185">Reference proteome</keyword>
<dbReference type="CDD" id="cd00038">
    <property type="entry name" value="CAP_ED"/>
    <property type="match status" value="1"/>
</dbReference>
<reference evidence="5" key="1">
    <citation type="submission" date="2022-09" db="EMBL/GenBank/DDBJ databases">
        <title>Comparative genomics and taxonomic characterization of three novel marine species of genus Reichenbachiella exhibiting antioxidant and polysaccharide degradation activities.</title>
        <authorList>
            <person name="Muhammad N."/>
            <person name="Lee Y.-J."/>
            <person name="Ko J."/>
            <person name="Kim S.-G."/>
        </authorList>
    </citation>
    <scope>NUCLEOTIDE SEQUENCE</scope>
    <source>
        <strain evidence="5">BKB1-1</strain>
    </source>
</reference>
<dbReference type="InterPro" id="IPR018490">
    <property type="entry name" value="cNMP-bd_dom_sf"/>
</dbReference>
<evidence type="ECO:0000259" key="3">
    <source>
        <dbReference type="PROSITE" id="PS50042"/>
    </source>
</evidence>
<dbReference type="InterPro" id="IPR003594">
    <property type="entry name" value="HATPase_dom"/>
</dbReference>
<dbReference type="EMBL" id="CP106679">
    <property type="protein sequence ID" value="UXP32267.1"/>
    <property type="molecule type" value="Genomic_DNA"/>
</dbReference>
<keyword evidence="5" id="KW-0067">ATP-binding</keyword>
<dbReference type="Pfam" id="PF00027">
    <property type="entry name" value="cNMP_binding"/>
    <property type="match status" value="1"/>
</dbReference>
<dbReference type="InterPro" id="IPR014710">
    <property type="entry name" value="RmlC-like_jellyroll"/>
</dbReference>
<keyword evidence="5" id="KW-0547">Nucleotide-binding</keyword>
<dbReference type="PROSITE" id="PS50042">
    <property type="entry name" value="CNMP_BINDING_3"/>
    <property type="match status" value="1"/>
</dbReference>
<feature type="domain" description="Histidine kinase" evidence="4">
    <location>
        <begin position="292"/>
        <end position="456"/>
    </location>
</feature>
<feature type="domain" description="Cyclic nucleotide-binding" evidence="3">
    <location>
        <begin position="31"/>
        <end position="110"/>
    </location>
</feature>
<evidence type="ECO:0000256" key="1">
    <source>
        <dbReference type="ARBA" id="ARBA00000085"/>
    </source>
</evidence>
<dbReference type="Pfam" id="PF02518">
    <property type="entry name" value="HATPase_c"/>
    <property type="match status" value="1"/>
</dbReference>
<comment type="catalytic activity">
    <reaction evidence="1">
        <text>ATP + protein L-histidine = ADP + protein N-phospho-L-histidine.</text>
        <dbReference type="EC" id="2.7.13.3"/>
    </reaction>
</comment>
<sequence>MKDNNIKLSELTDISWLKEHYFSNPAQKITLKKGETILKQGEKNDCIFYLVSGRLTGHYKPKGGSQLLIFSTGEDSVVGIYSFFSADGCSYTTVNAEEDATVYYMSKAELPAKNHPDHQLFSEHILPIIVNEIYLRQMLVVKNATEKEITLKKLMQSEKLATLGQLAAGLAHELNNAIGVLQNKTQWLTNQLKVIFNQKEYEHLYPLFIKGLEQGQHSSTADARKRKEHIKKALKIDDRLAKKLARIDLTDEEIRQIAKQNQVDKIEEMDGFWEMGMTLHDMEIASTHTTHVIRSIKDLGSQNHSDVQECDLRLTFKKSLSLLSNMTRNIQIDLDVEKGLTLIGNEGDFIQIWVNLIKNAAESLSQAETKDPRIQLLYVPNPHSIHLQVIDNGPGIPAHLLPTIFQPNVTTKVSGLSFGLGLGLSIIQKIISSYGGNITVSSVPGHTSFDITLPKT</sequence>
<dbReference type="Proteomes" id="UP001065174">
    <property type="component" value="Chromosome"/>
</dbReference>
<name>A0ABY6CP07_9BACT</name>
<dbReference type="PRINTS" id="PR00344">
    <property type="entry name" value="BCTRLSENSOR"/>
</dbReference>
<dbReference type="Gene3D" id="1.10.287.130">
    <property type="match status" value="1"/>
</dbReference>
<dbReference type="EC" id="2.7.13.3" evidence="2"/>
<dbReference type="Gene3D" id="3.30.565.10">
    <property type="entry name" value="Histidine kinase-like ATPase, C-terminal domain"/>
    <property type="match status" value="1"/>
</dbReference>
<organism evidence="5 6">
    <name type="scientific">Reichenbachiella agarivorans</name>
    <dbReference type="NCBI Taxonomy" id="2979464"/>
    <lineage>
        <taxon>Bacteria</taxon>
        <taxon>Pseudomonadati</taxon>
        <taxon>Bacteroidota</taxon>
        <taxon>Cytophagia</taxon>
        <taxon>Cytophagales</taxon>
        <taxon>Reichenbachiellaceae</taxon>
        <taxon>Reichenbachiella</taxon>
    </lineage>
</organism>
<accession>A0ABY6CP07</accession>
<dbReference type="SUPFAM" id="SSF55874">
    <property type="entry name" value="ATPase domain of HSP90 chaperone/DNA topoisomerase II/histidine kinase"/>
    <property type="match status" value="1"/>
</dbReference>